<comment type="caution">
    <text evidence="1">The sequence shown here is derived from an EMBL/GenBank/DDBJ whole genome shotgun (WGS) entry which is preliminary data.</text>
</comment>
<dbReference type="AlphaFoldDB" id="A0A4R6C4V9"/>
<dbReference type="PANTHER" id="PTHR34986">
    <property type="entry name" value="EVOLVED BETA-GALACTOSIDASE SUBUNIT BETA"/>
    <property type="match status" value="1"/>
</dbReference>
<reference evidence="1 2" key="1">
    <citation type="submission" date="2019-01" db="EMBL/GenBank/DDBJ databases">
        <title>Draft genome sequences of Macrococcus caseolyticus, Macrococcus canis, Macrococcus bohemicus and Macrococcus goetzii.</title>
        <authorList>
            <person name="Mazhar S."/>
            <person name="Altermann E."/>
            <person name="Hill C."/>
            <person name="Mcauliffe O."/>
        </authorList>
    </citation>
    <scope>NUCLEOTIDE SEQUENCE [LARGE SCALE GENOMIC DNA]</scope>
    <source>
        <strain evidence="1 2">DPC7162</strain>
    </source>
</reference>
<gene>
    <name evidence="1" type="ORF">ETI04_08145</name>
</gene>
<dbReference type="PANTHER" id="PTHR34986:SF1">
    <property type="entry name" value="PROTEIN YIAL"/>
    <property type="match status" value="1"/>
</dbReference>
<dbReference type="EMBL" id="SDQG01000004">
    <property type="protein sequence ID" value="TDM16657.1"/>
    <property type="molecule type" value="Genomic_DNA"/>
</dbReference>
<evidence type="ECO:0000313" key="2">
    <source>
        <dbReference type="Proteomes" id="UP000294865"/>
    </source>
</evidence>
<name>A0A4R6C4V9_9STAP</name>
<dbReference type="InterPro" id="IPR004375">
    <property type="entry name" value="NanQ/TabA/YiaL"/>
</dbReference>
<dbReference type="NCBIfam" id="TIGR00022">
    <property type="entry name" value="YhcH/YjgK/YiaL family protein"/>
    <property type="match status" value="1"/>
</dbReference>
<sequence>MLLMEYKNSKLQSDINNPVINKIIDYINEKSLDNVGQGIHTINDNFYYNVIEMNTTIAENREWESHKEFYDVHLILEGSERIQFNYLSNMNLEEYDAKNDWQKMNGNFKFDFILEEGDLLLLEPNDAHKTGIIINAPAPIRKVVFKVHI</sequence>
<accession>A0A4R6C4V9</accession>
<dbReference type="Pfam" id="PF04074">
    <property type="entry name" value="DUF386"/>
    <property type="match status" value="1"/>
</dbReference>
<proteinExistence type="predicted"/>
<dbReference type="Gene3D" id="2.60.120.370">
    <property type="entry name" value="YhcH/YjgK/YiaL"/>
    <property type="match status" value="1"/>
</dbReference>
<dbReference type="InterPro" id="IPR037012">
    <property type="entry name" value="NanQ/TabA/YiaL_sf"/>
</dbReference>
<protein>
    <submittedName>
        <fullName evidence="1">DUF386 domain-containing protein</fullName>
    </submittedName>
</protein>
<dbReference type="GO" id="GO:0005829">
    <property type="term" value="C:cytosol"/>
    <property type="evidence" value="ECO:0007669"/>
    <property type="project" value="TreeGrafter"/>
</dbReference>
<evidence type="ECO:0000313" key="1">
    <source>
        <dbReference type="EMBL" id="TDM16657.1"/>
    </source>
</evidence>
<organism evidence="1 2">
    <name type="scientific">Macrococcoides canis</name>
    <dbReference type="NCBI Taxonomy" id="1855823"/>
    <lineage>
        <taxon>Bacteria</taxon>
        <taxon>Bacillati</taxon>
        <taxon>Bacillota</taxon>
        <taxon>Bacilli</taxon>
        <taxon>Bacillales</taxon>
        <taxon>Staphylococcaceae</taxon>
        <taxon>Macrococcoides</taxon>
    </lineage>
</organism>
<dbReference type="RefSeq" id="WP_133419959.1">
    <property type="nucleotide sequence ID" value="NZ_SDGR01000004.1"/>
</dbReference>
<dbReference type="Proteomes" id="UP000294865">
    <property type="component" value="Unassembled WGS sequence"/>
</dbReference>
<dbReference type="SUPFAM" id="SSF51197">
    <property type="entry name" value="Clavaminate synthase-like"/>
    <property type="match status" value="1"/>
</dbReference>